<dbReference type="PROSITE" id="PS50109">
    <property type="entry name" value="HIS_KIN"/>
    <property type="match status" value="1"/>
</dbReference>
<evidence type="ECO:0000256" key="8">
    <source>
        <dbReference type="SAM" id="MobiDB-lite"/>
    </source>
</evidence>
<evidence type="ECO:0000256" key="7">
    <source>
        <dbReference type="ARBA" id="ARBA00023012"/>
    </source>
</evidence>
<dbReference type="EMBL" id="CP014476">
    <property type="protein sequence ID" value="AMK77202.1"/>
    <property type="molecule type" value="Genomic_DNA"/>
</dbReference>
<evidence type="ECO:0000256" key="1">
    <source>
        <dbReference type="ARBA" id="ARBA00000085"/>
    </source>
</evidence>
<reference evidence="10 11" key="1">
    <citation type="journal article" date="2015" name="Environ. Microbiol.">
        <title>Methane oxidation coupled to nitrate reduction under hypoxia by the Gammaproteobacterium Methylomonas denitrificans, sp. nov. type strain FJG1.</title>
        <authorList>
            <person name="Kits K.D."/>
            <person name="Klotz M.G."/>
            <person name="Stein L.Y."/>
        </authorList>
    </citation>
    <scope>NUCLEOTIDE SEQUENCE [LARGE SCALE GENOMIC DNA]</scope>
    <source>
        <strain evidence="10 11">FJG1</strain>
    </source>
</reference>
<dbReference type="PRINTS" id="PR00344">
    <property type="entry name" value="BCTRLSENSOR"/>
</dbReference>
<dbReference type="InterPro" id="IPR005467">
    <property type="entry name" value="His_kinase_dom"/>
</dbReference>
<evidence type="ECO:0000256" key="5">
    <source>
        <dbReference type="ARBA" id="ARBA00022777"/>
    </source>
</evidence>
<dbReference type="GO" id="GO:0005524">
    <property type="term" value="F:ATP binding"/>
    <property type="evidence" value="ECO:0007669"/>
    <property type="project" value="UniProtKB-KW"/>
</dbReference>
<gene>
    <name evidence="10" type="ORF">JT25_012025</name>
</gene>
<sequence>MADPGQWQQIVMNLCINAADAMERRGTVQVGLERATLESDDNSTEGFCLTVTDSGHGIPAEVQKRMFMPFFTTKAPNEGSGLGLSVIYGIVNSLGGEIEVSSHTEGPERGTQFRIKVPSANAETNRQ</sequence>
<evidence type="ECO:0000256" key="3">
    <source>
        <dbReference type="ARBA" id="ARBA00022679"/>
    </source>
</evidence>
<keyword evidence="3" id="KW-0808">Transferase</keyword>
<dbReference type="RefSeq" id="WP_036277973.1">
    <property type="nucleotide sequence ID" value="NZ_CP014476.1"/>
</dbReference>
<evidence type="ECO:0000256" key="6">
    <source>
        <dbReference type="ARBA" id="ARBA00022840"/>
    </source>
</evidence>
<dbReference type="KEGG" id="mdn:JT25_012025"/>
<evidence type="ECO:0000259" key="9">
    <source>
        <dbReference type="PROSITE" id="PS50109"/>
    </source>
</evidence>
<feature type="domain" description="Histidine kinase" evidence="9">
    <location>
        <begin position="1"/>
        <end position="121"/>
    </location>
</feature>
<keyword evidence="5" id="KW-0418">Kinase</keyword>
<dbReference type="Gene3D" id="3.30.565.10">
    <property type="entry name" value="Histidine kinase-like ATPase, C-terminal domain"/>
    <property type="match status" value="1"/>
</dbReference>
<dbReference type="SUPFAM" id="SSF55874">
    <property type="entry name" value="ATPase domain of HSP90 chaperone/DNA topoisomerase II/histidine kinase"/>
    <property type="match status" value="1"/>
</dbReference>
<dbReference type="OrthoDB" id="1931120at2"/>
<dbReference type="GO" id="GO:0004673">
    <property type="term" value="F:protein histidine kinase activity"/>
    <property type="evidence" value="ECO:0007669"/>
    <property type="project" value="UniProtKB-EC"/>
</dbReference>
<dbReference type="AlphaFoldDB" id="A0A126T557"/>
<accession>A0A126T557</accession>
<name>A0A126T557_9GAMM</name>
<dbReference type="InterPro" id="IPR036890">
    <property type="entry name" value="HATPase_C_sf"/>
</dbReference>
<evidence type="ECO:0000256" key="2">
    <source>
        <dbReference type="ARBA" id="ARBA00012438"/>
    </source>
</evidence>
<dbReference type="InterPro" id="IPR004358">
    <property type="entry name" value="Sig_transdc_His_kin-like_C"/>
</dbReference>
<evidence type="ECO:0000313" key="11">
    <source>
        <dbReference type="Proteomes" id="UP000030512"/>
    </source>
</evidence>
<evidence type="ECO:0000313" key="10">
    <source>
        <dbReference type="EMBL" id="AMK77202.1"/>
    </source>
</evidence>
<keyword evidence="4" id="KW-0547">Nucleotide-binding</keyword>
<dbReference type="InterPro" id="IPR003594">
    <property type="entry name" value="HATPase_dom"/>
</dbReference>
<protein>
    <recommendedName>
        <fullName evidence="2">histidine kinase</fullName>
        <ecNumber evidence="2">2.7.13.3</ecNumber>
    </recommendedName>
</protein>
<dbReference type="EC" id="2.7.13.3" evidence="2"/>
<evidence type="ECO:0000256" key="4">
    <source>
        <dbReference type="ARBA" id="ARBA00022741"/>
    </source>
</evidence>
<dbReference type="PANTHER" id="PTHR43065">
    <property type="entry name" value="SENSOR HISTIDINE KINASE"/>
    <property type="match status" value="1"/>
</dbReference>
<keyword evidence="11" id="KW-1185">Reference proteome</keyword>
<organism evidence="10 11">
    <name type="scientific">Methylomonas denitrificans</name>
    <dbReference type="NCBI Taxonomy" id="1538553"/>
    <lineage>
        <taxon>Bacteria</taxon>
        <taxon>Pseudomonadati</taxon>
        <taxon>Pseudomonadota</taxon>
        <taxon>Gammaproteobacteria</taxon>
        <taxon>Methylococcales</taxon>
        <taxon>Methylococcaceae</taxon>
        <taxon>Methylomonas</taxon>
    </lineage>
</organism>
<dbReference type="Pfam" id="PF02518">
    <property type="entry name" value="HATPase_c"/>
    <property type="match status" value="1"/>
</dbReference>
<comment type="catalytic activity">
    <reaction evidence="1">
        <text>ATP + protein L-histidine = ADP + protein N-phospho-L-histidine.</text>
        <dbReference type="EC" id="2.7.13.3"/>
    </reaction>
</comment>
<dbReference type="SMART" id="SM00387">
    <property type="entry name" value="HATPase_c"/>
    <property type="match status" value="1"/>
</dbReference>
<dbReference type="Proteomes" id="UP000030512">
    <property type="component" value="Chromosome"/>
</dbReference>
<dbReference type="STRING" id="1538553.JT25_012025"/>
<feature type="region of interest" description="Disordered" evidence="8">
    <location>
        <begin position="101"/>
        <end position="127"/>
    </location>
</feature>
<dbReference type="GO" id="GO:0000160">
    <property type="term" value="P:phosphorelay signal transduction system"/>
    <property type="evidence" value="ECO:0007669"/>
    <property type="project" value="UniProtKB-KW"/>
</dbReference>
<proteinExistence type="predicted"/>
<dbReference type="PANTHER" id="PTHR43065:SF46">
    <property type="entry name" value="C4-DICARBOXYLATE TRANSPORT SENSOR PROTEIN DCTB"/>
    <property type="match status" value="1"/>
</dbReference>
<keyword evidence="7" id="KW-0902">Two-component regulatory system</keyword>
<keyword evidence="6" id="KW-0067">ATP-binding</keyword>